<keyword evidence="2" id="KW-1185">Reference proteome</keyword>
<keyword evidence="1" id="KW-0808">Transferase</keyword>
<dbReference type="EMBL" id="JAENHL010000008">
    <property type="protein sequence ID" value="MBK1869271.1"/>
    <property type="molecule type" value="Genomic_DNA"/>
</dbReference>
<proteinExistence type="predicted"/>
<accession>A0ACC5R9W5</accession>
<gene>
    <name evidence="1" type="ORF">JHL16_23120</name>
</gene>
<organism evidence="1 2">
    <name type="scientific">Taklimakanibacter albus</name>
    <dbReference type="NCBI Taxonomy" id="2800327"/>
    <lineage>
        <taxon>Bacteria</taxon>
        <taxon>Pseudomonadati</taxon>
        <taxon>Pseudomonadota</taxon>
        <taxon>Alphaproteobacteria</taxon>
        <taxon>Hyphomicrobiales</taxon>
        <taxon>Aestuariivirgaceae</taxon>
        <taxon>Taklimakanibacter</taxon>
    </lineage>
</organism>
<sequence>MTLIDNEARHHSRGRGRRPDAKNQKIGQLPFAQPQLTLEPSRIISDDQIETIHQRALDVLEEIGMDVLNKEAISLYAKAGAKVDGDRVRIGRDIVEEALKTPPSEFTFHARNPAHNIQIGGKWIAFAPVGGPPNCSDTDRGRRPGTLEDNANFIRLSQFFNCIHTAGGGSVDALDVHASVRHLHIMRNKVRLSDKILYTISTGRARLFDGMEIARMARGLTPEQFLKEPSCYTVINTNSPLKLDDPMGMGIIEMARHNQVVVCTPFTLAGAMAPVTIAGAIVEQNAEALAGLTLSQLANPGAPFVYGGFTSNVDMKSGAPAFGTPEYMKACIMGGQMARRYKLPYRTSNTNAANMVDAQAAYESVFSLWGAIMGGGNLIQHAAGWLEGGLVASYEKFALDADLLQMVMEFLKPLDFSEDALGLDAMREVGPGGHFFGAEHTQRRYLSAFYAPIISDWRNFAQWEASGSPQAWQKANEVWKRALAEYQQPPLDPAIAEEIDLFVARREKEGGEKTDF</sequence>
<reference evidence="1" key="1">
    <citation type="submission" date="2021-01" db="EMBL/GenBank/DDBJ databases">
        <authorList>
            <person name="Sun Q."/>
        </authorList>
    </citation>
    <scope>NUCLEOTIDE SEQUENCE</scope>
    <source>
        <strain evidence="1">YIM B02566</strain>
    </source>
</reference>
<dbReference type="Proteomes" id="UP000616151">
    <property type="component" value="Unassembled WGS sequence"/>
</dbReference>
<evidence type="ECO:0000313" key="1">
    <source>
        <dbReference type="EMBL" id="MBK1869271.1"/>
    </source>
</evidence>
<protein>
    <submittedName>
        <fullName evidence="1">Trimethylamine methyltransferase family protein</fullName>
    </submittedName>
</protein>
<keyword evidence="1" id="KW-0489">Methyltransferase</keyword>
<name>A0ACC5R9W5_9HYPH</name>
<evidence type="ECO:0000313" key="2">
    <source>
        <dbReference type="Proteomes" id="UP000616151"/>
    </source>
</evidence>
<comment type="caution">
    <text evidence="1">The sequence shown here is derived from an EMBL/GenBank/DDBJ whole genome shotgun (WGS) entry which is preliminary data.</text>
</comment>